<sequence>MKHNHPVAVVTGGAGALGAAIGRRFAENGDTIVLLDIDSEGLDSTVAAITADTGRPVIGRVVDIADPTAVAAAVGAIDDEFGRLDRLVNNAAVNHRAALSDIEDELWDRSMAVNLRGPMALCRAALPIWTRTGVGHVVNIGSRTWQSGGPSAYVASKAGVVGLTRSLALELGRLGITCNAVAPSMVVTPFTRGERTDTEFDRFVERHTSLSPLGRLATADDVVDAVEFLASAKARFVTGEVLHVCGGAQLAAAP</sequence>
<dbReference type="PANTHER" id="PTHR42760:SF133">
    <property type="entry name" value="3-OXOACYL-[ACYL-CARRIER-PROTEIN] REDUCTASE"/>
    <property type="match status" value="1"/>
</dbReference>
<dbReference type="CDD" id="cd05233">
    <property type="entry name" value="SDR_c"/>
    <property type="match status" value="1"/>
</dbReference>
<dbReference type="EMBL" id="JAAXOO010000002">
    <property type="protein sequence ID" value="NKY33269.1"/>
    <property type="molecule type" value="Genomic_DNA"/>
</dbReference>
<comment type="similarity">
    <text evidence="1">Belongs to the short-chain dehydrogenases/reductases (SDR) family.</text>
</comment>
<keyword evidence="2" id="KW-0560">Oxidoreductase</keyword>
<reference evidence="3 4" key="1">
    <citation type="submission" date="2020-04" db="EMBL/GenBank/DDBJ databases">
        <title>MicrobeNet Type strains.</title>
        <authorList>
            <person name="Nicholson A.C."/>
        </authorList>
    </citation>
    <scope>NUCLEOTIDE SEQUENCE [LARGE SCALE GENOMIC DNA]</scope>
    <source>
        <strain evidence="3 4">DSM 45078</strain>
    </source>
</reference>
<dbReference type="InterPro" id="IPR036291">
    <property type="entry name" value="NAD(P)-bd_dom_sf"/>
</dbReference>
<dbReference type="PRINTS" id="PR00081">
    <property type="entry name" value="GDHRDH"/>
</dbReference>
<protein>
    <submittedName>
        <fullName evidence="3">SDR family oxidoreductase</fullName>
    </submittedName>
</protein>
<evidence type="ECO:0000256" key="2">
    <source>
        <dbReference type="ARBA" id="ARBA00023002"/>
    </source>
</evidence>
<dbReference type="Pfam" id="PF13561">
    <property type="entry name" value="adh_short_C2"/>
    <property type="match status" value="1"/>
</dbReference>
<evidence type="ECO:0000313" key="4">
    <source>
        <dbReference type="Proteomes" id="UP000565715"/>
    </source>
</evidence>
<accession>A0A846XDN2</accession>
<dbReference type="PRINTS" id="PR00080">
    <property type="entry name" value="SDRFAMILY"/>
</dbReference>
<dbReference type="Proteomes" id="UP000565715">
    <property type="component" value="Unassembled WGS sequence"/>
</dbReference>
<comment type="caution">
    <text evidence="3">The sequence shown here is derived from an EMBL/GenBank/DDBJ whole genome shotgun (WGS) entry which is preliminary data.</text>
</comment>
<gene>
    <name evidence="3" type="ORF">HGA13_09330</name>
</gene>
<dbReference type="Gene3D" id="3.40.50.720">
    <property type="entry name" value="NAD(P)-binding Rossmann-like Domain"/>
    <property type="match status" value="1"/>
</dbReference>
<evidence type="ECO:0000256" key="1">
    <source>
        <dbReference type="ARBA" id="ARBA00006484"/>
    </source>
</evidence>
<dbReference type="SUPFAM" id="SSF51735">
    <property type="entry name" value="NAD(P)-binding Rossmann-fold domains"/>
    <property type="match status" value="1"/>
</dbReference>
<organism evidence="3 4">
    <name type="scientific">Nocardia speluncae</name>
    <dbReference type="NCBI Taxonomy" id="419477"/>
    <lineage>
        <taxon>Bacteria</taxon>
        <taxon>Bacillati</taxon>
        <taxon>Actinomycetota</taxon>
        <taxon>Actinomycetes</taxon>
        <taxon>Mycobacteriales</taxon>
        <taxon>Nocardiaceae</taxon>
        <taxon>Nocardia</taxon>
    </lineage>
</organism>
<keyword evidence="4" id="KW-1185">Reference proteome</keyword>
<dbReference type="PANTHER" id="PTHR42760">
    <property type="entry name" value="SHORT-CHAIN DEHYDROGENASES/REDUCTASES FAMILY MEMBER"/>
    <property type="match status" value="1"/>
</dbReference>
<dbReference type="RefSeq" id="WP_068040167.1">
    <property type="nucleotide sequence ID" value="NZ_JAAXOO010000002.1"/>
</dbReference>
<dbReference type="FunFam" id="3.40.50.720:FF:000084">
    <property type="entry name" value="Short-chain dehydrogenase reductase"/>
    <property type="match status" value="1"/>
</dbReference>
<name>A0A846XDN2_9NOCA</name>
<dbReference type="GO" id="GO:0016616">
    <property type="term" value="F:oxidoreductase activity, acting on the CH-OH group of donors, NAD or NADP as acceptor"/>
    <property type="evidence" value="ECO:0007669"/>
    <property type="project" value="TreeGrafter"/>
</dbReference>
<proteinExistence type="inferred from homology"/>
<dbReference type="AlphaFoldDB" id="A0A846XDN2"/>
<evidence type="ECO:0000313" key="3">
    <source>
        <dbReference type="EMBL" id="NKY33269.1"/>
    </source>
</evidence>
<dbReference type="InterPro" id="IPR002347">
    <property type="entry name" value="SDR_fam"/>
</dbReference>